<dbReference type="Proteomes" id="UP001057375">
    <property type="component" value="Unassembled WGS sequence"/>
</dbReference>
<dbReference type="EMBL" id="BQXS01010878">
    <property type="protein sequence ID" value="GKT34857.1"/>
    <property type="molecule type" value="Genomic_DNA"/>
</dbReference>
<reference evidence="9" key="1">
    <citation type="submission" date="2022-03" db="EMBL/GenBank/DDBJ databases">
        <title>Draft genome sequence of Aduncisulcus paluster, a free-living microaerophilic Fornicata.</title>
        <authorList>
            <person name="Yuyama I."/>
            <person name="Kume K."/>
            <person name="Tamura T."/>
            <person name="Inagaki Y."/>
            <person name="Hashimoto T."/>
        </authorList>
    </citation>
    <scope>NUCLEOTIDE SEQUENCE</scope>
    <source>
        <strain evidence="9">NY0171</strain>
    </source>
</reference>
<dbReference type="SUPFAM" id="SSF102114">
    <property type="entry name" value="Radical SAM enzymes"/>
    <property type="match status" value="1"/>
</dbReference>
<feature type="domain" description="Biotin and thiamin synthesis-associated" evidence="8">
    <location>
        <begin position="359"/>
        <end position="477"/>
    </location>
</feature>
<evidence type="ECO:0000259" key="8">
    <source>
        <dbReference type="SMART" id="SM00876"/>
    </source>
</evidence>
<dbReference type="InterPro" id="IPR013785">
    <property type="entry name" value="Aldolase_TIM"/>
</dbReference>
<comment type="caution">
    <text evidence="9">The sequence shown here is derived from an EMBL/GenBank/DDBJ whole genome shotgun (WGS) entry which is preliminary data.</text>
</comment>
<keyword evidence="4" id="KW-0479">Metal-binding</keyword>
<dbReference type="InterPro" id="IPR024007">
    <property type="entry name" value="FeFe-hyd_mat_HydG"/>
</dbReference>
<protein>
    <submittedName>
        <fullName evidence="9">Biotin synthase, putative</fullName>
    </submittedName>
</protein>
<evidence type="ECO:0000256" key="1">
    <source>
        <dbReference type="ARBA" id="ARBA00001966"/>
    </source>
</evidence>
<keyword evidence="3" id="KW-0949">S-adenosyl-L-methionine</keyword>
<dbReference type="SFLD" id="SFLDG01081">
    <property type="entry name" value="cleavage_of_the_Ca-Cb_bond_in"/>
    <property type="match status" value="1"/>
</dbReference>
<gene>
    <name evidence="9" type="ORF">ADUPG1_008131</name>
</gene>
<evidence type="ECO:0000256" key="7">
    <source>
        <dbReference type="SAM" id="MobiDB-lite"/>
    </source>
</evidence>
<dbReference type="Pfam" id="PF06968">
    <property type="entry name" value="BATS"/>
    <property type="match status" value="1"/>
</dbReference>
<dbReference type="SFLD" id="SFLDG01060">
    <property type="entry name" value="BATS_domain_containing"/>
    <property type="match status" value="1"/>
</dbReference>
<proteinExistence type="predicted"/>
<dbReference type="InterPro" id="IPR007197">
    <property type="entry name" value="rSAM"/>
</dbReference>
<dbReference type="PANTHER" id="PTHR43583:SF2">
    <property type="entry name" value="THIAZOLE BIOSYNTHESIS PROTEIN"/>
    <property type="match status" value="1"/>
</dbReference>
<dbReference type="PANTHER" id="PTHR43583">
    <property type="entry name" value="2-IMINOACETATE SYNTHASE"/>
    <property type="match status" value="1"/>
</dbReference>
<evidence type="ECO:0000256" key="6">
    <source>
        <dbReference type="ARBA" id="ARBA00023014"/>
    </source>
</evidence>
<dbReference type="SFLD" id="SFLDS00029">
    <property type="entry name" value="Radical_SAM"/>
    <property type="match status" value="1"/>
</dbReference>
<evidence type="ECO:0000256" key="2">
    <source>
        <dbReference type="ARBA" id="ARBA00022485"/>
    </source>
</evidence>
<evidence type="ECO:0000313" key="10">
    <source>
        <dbReference type="Proteomes" id="UP001057375"/>
    </source>
</evidence>
<dbReference type="Gene3D" id="3.20.20.70">
    <property type="entry name" value="Aldolase class I"/>
    <property type="match status" value="2"/>
</dbReference>
<comment type="cofactor">
    <cofactor evidence="1">
        <name>[4Fe-4S] cluster</name>
        <dbReference type="ChEBI" id="CHEBI:49883"/>
    </cofactor>
</comment>
<evidence type="ECO:0000313" key="9">
    <source>
        <dbReference type="EMBL" id="GKT34857.1"/>
    </source>
</evidence>
<evidence type="ECO:0000256" key="5">
    <source>
        <dbReference type="ARBA" id="ARBA00023004"/>
    </source>
</evidence>
<feature type="region of interest" description="Disordered" evidence="7">
    <location>
        <begin position="486"/>
        <end position="517"/>
    </location>
</feature>
<dbReference type="InterPro" id="IPR034428">
    <property type="entry name" value="ThiH/NoCL/HydG-like"/>
</dbReference>
<evidence type="ECO:0000256" key="4">
    <source>
        <dbReference type="ARBA" id="ARBA00022723"/>
    </source>
</evidence>
<organism evidence="9 10">
    <name type="scientific">Aduncisulcus paluster</name>
    <dbReference type="NCBI Taxonomy" id="2918883"/>
    <lineage>
        <taxon>Eukaryota</taxon>
        <taxon>Metamonada</taxon>
        <taxon>Carpediemonas-like organisms</taxon>
        <taxon>Aduncisulcus</taxon>
    </lineage>
</organism>
<evidence type="ECO:0000256" key="3">
    <source>
        <dbReference type="ARBA" id="ARBA00022691"/>
    </source>
</evidence>
<keyword evidence="10" id="KW-1185">Reference proteome</keyword>
<dbReference type="SMART" id="SM00876">
    <property type="entry name" value="BATS"/>
    <property type="match status" value="1"/>
</dbReference>
<sequence length="627" mass="69682">MISSLSKAIVSDIIPKSLLSGVSHSFSQSTPTGITIPGPVTIEGMKRPLKRAWKHPGTFWSIEKDPHPETVHPKDIIDEERISRALVSTELASTDVDTVKRILKKAKDAAQFKIPVGCQFGSEFIQGLSIEETALLLNIDEEEHPELMEELYKTAKFIKEKIYGKRVVMFAPLYTANECINGCLYCGFSCHNKDSPRTVLDSSQVAADARAIVKQGHKRTLMLCGESPKYPFDSFVDAMVATNAVRDEKGSSIRRINVEVPTLSVSDMKRLKATDSIGTVALFQESYHRPTFAKVHSSGPKADYDFRITNMDRSNKGGIDDVGLGVLYGLYDYKWDTLAMIMHGAHLDKNWGTGPHTVSVPRIQPAKDAPLSHVVPYPVNDKQFKKIVAVLRVSLPYTGIILSTRESEAMRDELLQLGVSQLSAASRTDPGAYSKGEEEKEVQTKAGTTEDEGQFELSDHRSLDEVSEAMRDELLQLGVSQLSAASRTDPGAYSKGEEEKEVQTKAGTTEDEGQFELSDHRSLDEVVRDLMKKGFIPSFCTGCYRSGRTGEVFMNFAKSGAIGNYCQPNALLTLAEYLIDYASPETQKIGWELIEKEMDNIPSESRKKSFMKKLDMIKMKGVRDLYF</sequence>
<keyword evidence="6" id="KW-0411">Iron-sulfur</keyword>
<name>A0ABQ5KQV9_9EUKA</name>
<keyword evidence="5" id="KW-0408">Iron</keyword>
<accession>A0ABQ5KQV9</accession>
<keyword evidence="2" id="KW-0004">4Fe-4S</keyword>
<dbReference type="NCBIfam" id="TIGR03955">
    <property type="entry name" value="rSAM_HydG"/>
    <property type="match status" value="1"/>
</dbReference>
<dbReference type="InterPro" id="IPR010722">
    <property type="entry name" value="BATS_dom"/>
</dbReference>
<dbReference type="Pfam" id="PF04055">
    <property type="entry name" value="Radical_SAM"/>
    <property type="match status" value="1"/>
</dbReference>
<dbReference type="InterPro" id="IPR058240">
    <property type="entry name" value="rSAM_sf"/>
</dbReference>
<feature type="region of interest" description="Disordered" evidence="7">
    <location>
        <begin position="426"/>
        <end position="460"/>
    </location>
</feature>